<name>A0ABP1RWX6_9HEXA</name>
<evidence type="ECO:0000313" key="1">
    <source>
        <dbReference type="EMBL" id="CAL8137785.1"/>
    </source>
</evidence>
<evidence type="ECO:0000313" key="2">
    <source>
        <dbReference type="Proteomes" id="UP001642540"/>
    </source>
</evidence>
<proteinExistence type="predicted"/>
<reference evidence="1 2" key="1">
    <citation type="submission" date="2024-08" db="EMBL/GenBank/DDBJ databases">
        <authorList>
            <person name="Cucini C."/>
            <person name="Frati F."/>
        </authorList>
    </citation>
    <scope>NUCLEOTIDE SEQUENCE [LARGE SCALE GENOMIC DNA]</scope>
</reference>
<accession>A0ABP1RWX6</accession>
<organism evidence="1 2">
    <name type="scientific">Orchesella dallaii</name>
    <dbReference type="NCBI Taxonomy" id="48710"/>
    <lineage>
        <taxon>Eukaryota</taxon>
        <taxon>Metazoa</taxon>
        <taxon>Ecdysozoa</taxon>
        <taxon>Arthropoda</taxon>
        <taxon>Hexapoda</taxon>
        <taxon>Collembola</taxon>
        <taxon>Entomobryomorpha</taxon>
        <taxon>Entomobryoidea</taxon>
        <taxon>Orchesellidae</taxon>
        <taxon>Orchesellinae</taxon>
        <taxon>Orchesella</taxon>
    </lineage>
</organism>
<dbReference type="EMBL" id="CAXLJM020000119">
    <property type="protein sequence ID" value="CAL8137785.1"/>
    <property type="molecule type" value="Genomic_DNA"/>
</dbReference>
<gene>
    <name evidence="1" type="ORF">ODALV1_LOCUS27082</name>
</gene>
<dbReference type="Proteomes" id="UP001642540">
    <property type="component" value="Unassembled WGS sequence"/>
</dbReference>
<sequence length="111" mass="13050">MDDREKQHIFINLTALVDNTKWNTSCLSVPIEAGVFSDDDSALLESIPNRRMRILEFYRLFMTKENSYQKLIATLERRWAKWGGKHSSWLEPHTKHFSVGAANQLMLRQRI</sequence>
<comment type="caution">
    <text evidence="1">The sequence shown here is derived from an EMBL/GenBank/DDBJ whole genome shotgun (WGS) entry which is preliminary data.</text>
</comment>
<protein>
    <submittedName>
        <fullName evidence="1">Uncharacterized protein</fullName>
    </submittedName>
</protein>
<keyword evidence="2" id="KW-1185">Reference proteome</keyword>